<keyword evidence="1" id="KW-1133">Transmembrane helix</keyword>
<feature type="transmembrane region" description="Helical" evidence="1">
    <location>
        <begin position="42"/>
        <end position="65"/>
    </location>
</feature>
<comment type="caution">
    <text evidence="2">The sequence shown here is derived from an EMBL/GenBank/DDBJ whole genome shotgun (WGS) entry which is preliminary data.</text>
</comment>
<gene>
    <name evidence="2" type="ORF">ACFSJG_17930</name>
</gene>
<dbReference type="RefSeq" id="WP_378486595.1">
    <property type="nucleotide sequence ID" value="NZ_JBHUFB010000013.1"/>
</dbReference>
<evidence type="ECO:0000313" key="2">
    <source>
        <dbReference type="EMBL" id="MFD1814099.1"/>
    </source>
</evidence>
<accession>A0ABW4P8Q5</accession>
<reference evidence="3" key="1">
    <citation type="journal article" date="2019" name="Int. J. Syst. Evol. Microbiol.">
        <title>The Global Catalogue of Microorganisms (GCM) 10K type strain sequencing project: providing services to taxonomists for standard genome sequencing and annotation.</title>
        <authorList>
            <consortium name="The Broad Institute Genomics Platform"/>
            <consortium name="The Broad Institute Genome Sequencing Center for Infectious Disease"/>
            <person name="Wu L."/>
            <person name="Ma J."/>
        </authorList>
    </citation>
    <scope>NUCLEOTIDE SEQUENCE [LARGE SCALE GENOMIC DNA]</scope>
    <source>
        <strain evidence="3">DT72</strain>
    </source>
</reference>
<dbReference type="Pfam" id="PF11139">
    <property type="entry name" value="SfLAP"/>
    <property type="match status" value="1"/>
</dbReference>
<keyword evidence="3" id="KW-1185">Reference proteome</keyword>
<feature type="transmembrane region" description="Helical" evidence="1">
    <location>
        <begin position="71"/>
        <end position="89"/>
    </location>
</feature>
<evidence type="ECO:0000256" key="1">
    <source>
        <dbReference type="SAM" id="Phobius"/>
    </source>
</evidence>
<feature type="transmembrane region" description="Helical" evidence="1">
    <location>
        <begin position="6"/>
        <end position="30"/>
    </location>
</feature>
<dbReference type="Proteomes" id="UP001597286">
    <property type="component" value="Unassembled WGS sequence"/>
</dbReference>
<evidence type="ECO:0000313" key="3">
    <source>
        <dbReference type="Proteomes" id="UP001597286"/>
    </source>
</evidence>
<protein>
    <submittedName>
        <fullName evidence="2">GAP family protein</fullName>
    </submittedName>
</protein>
<dbReference type="EMBL" id="JBHUFB010000013">
    <property type="protein sequence ID" value="MFD1814099.1"/>
    <property type="molecule type" value="Genomic_DNA"/>
</dbReference>
<keyword evidence="1" id="KW-0472">Membrane</keyword>
<organism evidence="2 3">
    <name type="scientific">Rhodococcus gannanensis</name>
    <dbReference type="NCBI Taxonomy" id="1960308"/>
    <lineage>
        <taxon>Bacteria</taxon>
        <taxon>Bacillati</taxon>
        <taxon>Actinomycetota</taxon>
        <taxon>Actinomycetes</taxon>
        <taxon>Mycobacteriales</taxon>
        <taxon>Nocardiaceae</taxon>
        <taxon>Rhodococcus</taxon>
    </lineage>
</organism>
<sequence>MTTAIVLSLPIAFGLALAAMPMVMLSTVLITTRPARVSYAFVGGWVGGLIAAGAVVLTVVDVIALAAEPTWWVGALKLTLGVLLVVLAVRKWRARPRNGQDPTLPRWMAAAQTMTEARALRLGFLLAAANPKNLALVAAGATVIADATPRVHEQVIALIVFAVVASLTVGAPAVVRVALADSADRTLDAAGTWMTRHNAAIMAAVLLVLGVALIGNGAATL</sequence>
<feature type="transmembrane region" description="Helical" evidence="1">
    <location>
        <begin position="155"/>
        <end position="179"/>
    </location>
</feature>
<keyword evidence="1" id="KW-0812">Transmembrane</keyword>
<dbReference type="InterPro" id="IPR021315">
    <property type="entry name" value="Gap/Sap"/>
</dbReference>
<feature type="transmembrane region" description="Helical" evidence="1">
    <location>
        <begin position="199"/>
        <end position="219"/>
    </location>
</feature>
<name>A0ABW4P8Q5_9NOCA</name>
<proteinExistence type="predicted"/>